<feature type="domain" description="MOFRL-associated" evidence="2">
    <location>
        <begin position="9"/>
        <end position="235"/>
    </location>
</feature>
<evidence type="ECO:0000259" key="2">
    <source>
        <dbReference type="Pfam" id="PF13660"/>
    </source>
</evidence>
<dbReference type="RefSeq" id="WP_093035095.1">
    <property type="nucleotide sequence ID" value="NZ_FOAG01000004.1"/>
</dbReference>
<sequence>MNSLREIALSLFRAAVDQADPARALRRHWQANRLPDLGTGRCFVVAIGKAAVPMMQAALDSLPRVDHALVVTNAENAVPLTGASIMLAAHPVPDETSVAAGRAVTALLQKAGQGDRVLALISGGGSALMAAPAGDISLADFSHTNAVLLASGLEITQMNLIRQQIDSLKGGGFLRQAAPAKVYGYLLSDVIDDDLRAIASGPTVSPIGTREDAIALLRDAGLWDAVPEMVRYHLQVPSPSAMVPQAINHLIGSNRHSLQAMLSAVPEGLAARIANDRLEGDVCDAAEQILRNAEDAQGPVALIFGGETTVQVRGTGLGGRNQELALRVAMGAEDRLAPGWVFLSGGTDGRDGPTEAAGGVVDEGTPARIRAAGRDPAALLASNDSYAALKLSEDLLITGGTGTNVADVQVFLRPAP</sequence>
<reference evidence="3 4" key="1">
    <citation type="submission" date="2016-10" db="EMBL/GenBank/DDBJ databases">
        <authorList>
            <person name="de Groot N.N."/>
        </authorList>
    </citation>
    <scope>NUCLEOTIDE SEQUENCE [LARGE SCALE GENOMIC DNA]</scope>
    <source>
        <strain evidence="3 4">DSM 100674</strain>
    </source>
</reference>
<dbReference type="InterPro" id="IPR025286">
    <property type="entry name" value="MOFRL_assoc_dom"/>
</dbReference>
<evidence type="ECO:0000259" key="1">
    <source>
        <dbReference type="Pfam" id="PF05161"/>
    </source>
</evidence>
<evidence type="ECO:0000313" key="3">
    <source>
        <dbReference type="EMBL" id="SEL29549.1"/>
    </source>
</evidence>
<dbReference type="GO" id="GO:0005737">
    <property type="term" value="C:cytoplasm"/>
    <property type="evidence" value="ECO:0007669"/>
    <property type="project" value="TreeGrafter"/>
</dbReference>
<dbReference type="Proteomes" id="UP000199582">
    <property type="component" value="Unassembled WGS sequence"/>
</dbReference>
<proteinExistence type="predicted"/>
<name>A0A1H7P1R7_9RHOB</name>
<dbReference type="InterPro" id="IPR037035">
    <property type="entry name" value="GK-like_C_sf"/>
</dbReference>
<dbReference type="Gene3D" id="3.40.50.10180">
    <property type="entry name" value="Glycerate kinase, MOFRL-like N-terminal domain"/>
    <property type="match status" value="1"/>
</dbReference>
<organism evidence="3 4">
    <name type="scientific">Roseovarius azorensis</name>
    <dbReference type="NCBI Taxonomy" id="1287727"/>
    <lineage>
        <taxon>Bacteria</taxon>
        <taxon>Pseudomonadati</taxon>
        <taxon>Pseudomonadota</taxon>
        <taxon>Alphaproteobacteria</taxon>
        <taxon>Rhodobacterales</taxon>
        <taxon>Roseobacteraceae</taxon>
        <taxon>Roseovarius</taxon>
    </lineage>
</organism>
<dbReference type="Pfam" id="PF13660">
    <property type="entry name" value="DUF4147"/>
    <property type="match status" value="1"/>
</dbReference>
<protein>
    <submittedName>
        <fullName evidence="3">Hydroxypyruvate reductase</fullName>
    </submittedName>
</protein>
<keyword evidence="4" id="KW-1185">Reference proteome</keyword>
<dbReference type="Pfam" id="PF05161">
    <property type="entry name" value="MOFRL"/>
    <property type="match status" value="1"/>
</dbReference>
<dbReference type="PANTHER" id="PTHR12227:SF0">
    <property type="entry name" value="GLYCERATE KINASE"/>
    <property type="match status" value="1"/>
</dbReference>
<dbReference type="GO" id="GO:0008887">
    <property type="term" value="F:glycerate kinase activity"/>
    <property type="evidence" value="ECO:0007669"/>
    <property type="project" value="InterPro"/>
</dbReference>
<dbReference type="STRING" id="1287727.SAMN05443999_104286"/>
<dbReference type="AlphaFoldDB" id="A0A1H7P1R7"/>
<dbReference type="OrthoDB" id="9766552at2"/>
<dbReference type="EMBL" id="FOAG01000004">
    <property type="protein sequence ID" value="SEL29549.1"/>
    <property type="molecule type" value="Genomic_DNA"/>
</dbReference>
<dbReference type="PANTHER" id="PTHR12227">
    <property type="entry name" value="GLYCERATE KINASE"/>
    <property type="match status" value="1"/>
</dbReference>
<gene>
    <name evidence="3" type="ORF">SAMN05443999_104286</name>
</gene>
<dbReference type="InterPro" id="IPR038614">
    <property type="entry name" value="GK_N_sf"/>
</dbReference>
<feature type="domain" description="MOFRL" evidence="1">
    <location>
        <begin position="300"/>
        <end position="407"/>
    </location>
</feature>
<dbReference type="SUPFAM" id="SSF82544">
    <property type="entry name" value="GckA/TtuD-like"/>
    <property type="match status" value="1"/>
</dbReference>
<keyword evidence="3" id="KW-0670">Pyruvate</keyword>
<dbReference type="InterPro" id="IPR039760">
    <property type="entry name" value="MOFRL_protein"/>
</dbReference>
<dbReference type="Gene3D" id="3.40.1480.10">
    <property type="entry name" value="MOFRL domain"/>
    <property type="match status" value="1"/>
</dbReference>
<evidence type="ECO:0000313" key="4">
    <source>
        <dbReference type="Proteomes" id="UP000199582"/>
    </source>
</evidence>
<dbReference type="InterPro" id="IPR007835">
    <property type="entry name" value="MOFRL"/>
</dbReference>
<accession>A0A1H7P1R7</accession>